<keyword evidence="4" id="KW-0479">Metal-binding</keyword>
<dbReference type="GO" id="GO:0046872">
    <property type="term" value="F:metal ion binding"/>
    <property type="evidence" value="ECO:0007669"/>
    <property type="project" value="UniProtKB-KW"/>
</dbReference>
<dbReference type="Pfam" id="PF13419">
    <property type="entry name" value="HAD_2"/>
    <property type="match status" value="1"/>
</dbReference>
<dbReference type="InterPro" id="IPR002201">
    <property type="entry name" value="Glyco_trans_9"/>
</dbReference>
<dbReference type="InterPro" id="IPR041492">
    <property type="entry name" value="HAD_2"/>
</dbReference>
<dbReference type="NCBIfam" id="TIGR01662">
    <property type="entry name" value="HAD-SF-IIIA"/>
    <property type="match status" value="1"/>
</dbReference>
<dbReference type="SUPFAM" id="SSF56784">
    <property type="entry name" value="HAD-like"/>
    <property type="match status" value="1"/>
</dbReference>
<dbReference type="PANTHER" id="PTHR42891:SF1">
    <property type="entry name" value="D-GLYCERO-BETA-D-MANNO-HEPTOSE-1,7-BISPHOSPHATE 7-PHOSPHATASE"/>
    <property type="match status" value="1"/>
</dbReference>
<proteinExistence type="inferred from homology"/>
<dbReference type="Gene3D" id="3.40.50.1000">
    <property type="entry name" value="HAD superfamily/HAD-like"/>
    <property type="match status" value="1"/>
</dbReference>
<dbReference type="InterPro" id="IPR004446">
    <property type="entry name" value="Heptose_bisP_phosphatase"/>
</dbReference>
<dbReference type="InterPro" id="IPR036412">
    <property type="entry name" value="HAD-like_sf"/>
</dbReference>
<accession>A0A7J9S2A7</accession>
<comment type="similarity">
    <text evidence="2">Belongs to the GmhB family.</text>
</comment>
<sequence>MNKTVFLDRDGVINKKLENDYVKSISEFEILDGVKETLQKLKELGYLLIVITNQQGVGKGIMSEKDLLKVHEYMLKELPEIDDIFYCPHLNGTCNCRKPENKMLYDAKEKWDIDFDKSWMIGDSESDILCGKSVGCKTIMICDNLKNNADFASKTLYNIYNIIKSDIMIKNCKYFNGYRPCNFQKKDSELLCEDSCKHSAIPNKKILIIKKGAMGEVIRCTPLLTKIKKTFENPEIWWVTDYPELIPSLVDHVLKFNFENYSILKNIEFDIVYSLDKELVCCSLANEINAETKKGFKITSGKIGPYDKDAEYLWARGINDKLMKKDTRNYIDLIFETCGFTFNDEKYILPGRLEKSFELGINKKIGLNTGTSKTWITRIWKMENWEKLITLLLKENYEVVLLGGPEEKELNEKLAKKYPEVKYFGVMPIGEYISLLDSLDIIVTQVTFAQHLAIGLNKKIVLLNNIFNKNEYYFYDLDHIILEPEVSCKMCYKSKFDNTCQVDNCMDLIKPEYVYDSVQKLVK</sequence>
<evidence type="ECO:0000256" key="1">
    <source>
        <dbReference type="ARBA" id="ARBA00004496"/>
    </source>
</evidence>
<keyword evidence="6" id="KW-0119">Carbohydrate metabolism</keyword>
<dbReference type="GO" id="GO:0005975">
    <property type="term" value="P:carbohydrate metabolic process"/>
    <property type="evidence" value="ECO:0007669"/>
    <property type="project" value="InterPro"/>
</dbReference>
<evidence type="ECO:0000256" key="3">
    <source>
        <dbReference type="ARBA" id="ARBA00022490"/>
    </source>
</evidence>
<evidence type="ECO:0000313" key="9">
    <source>
        <dbReference type="Proteomes" id="UP000584706"/>
    </source>
</evidence>
<dbReference type="Pfam" id="PF01075">
    <property type="entry name" value="Glyco_transf_9"/>
    <property type="match status" value="1"/>
</dbReference>
<evidence type="ECO:0000256" key="7">
    <source>
        <dbReference type="ARBA" id="ARBA00031828"/>
    </source>
</evidence>
<dbReference type="CDD" id="cd03789">
    <property type="entry name" value="GT9_LPS_heptosyltransferase"/>
    <property type="match status" value="1"/>
</dbReference>
<dbReference type="Gene3D" id="3.40.50.2000">
    <property type="entry name" value="Glycogen Phosphorylase B"/>
    <property type="match status" value="2"/>
</dbReference>
<dbReference type="Proteomes" id="UP000584706">
    <property type="component" value="Unassembled WGS sequence"/>
</dbReference>
<gene>
    <name evidence="8" type="ORF">HNP97_000322</name>
</gene>
<protein>
    <recommendedName>
        <fullName evidence="7">D,D-heptose 1,7-bisphosphate phosphatase</fullName>
    </recommendedName>
</protein>
<comment type="subcellular location">
    <subcellularLocation>
        <location evidence="1">Cytoplasm</location>
    </subcellularLocation>
</comment>
<dbReference type="PANTHER" id="PTHR42891">
    <property type="entry name" value="D-GLYCERO-BETA-D-MANNO-HEPTOSE-1,7-BISPHOSPHATE 7-PHOSPHATASE"/>
    <property type="match status" value="1"/>
</dbReference>
<evidence type="ECO:0000313" key="8">
    <source>
        <dbReference type="EMBL" id="MBB6066832.1"/>
    </source>
</evidence>
<dbReference type="InterPro" id="IPR006549">
    <property type="entry name" value="HAD-SF_hydro_IIIA"/>
</dbReference>
<comment type="caution">
    <text evidence="8">The sequence shown here is derived from an EMBL/GenBank/DDBJ whole genome shotgun (WGS) entry which is preliminary data.</text>
</comment>
<evidence type="ECO:0000256" key="5">
    <source>
        <dbReference type="ARBA" id="ARBA00022801"/>
    </source>
</evidence>
<dbReference type="NCBIfam" id="TIGR01656">
    <property type="entry name" value="Histidinol-ppas"/>
    <property type="match status" value="1"/>
</dbReference>
<dbReference type="GO" id="GO:0016791">
    <property type="term" value="F:phosphatase activity"/>
    <property type="evidence" value="ECO:0007669"/>
    <property type="project" value="InterPro"/>
</dbReference>
<dbReference type="CDD" id="cd07503">
    <property type="entry name" value="HAD_HisB-N"/>
    <property type="match status" value="1"/>
</dbReference>
<evidence type="ECO:0000256" key="2">
    <source>
        <dbReference type="ARBA" id="ARBA00005628"/>
    </source>
</evidence>
<reference evidence="8 9" key="1">
    <citation type="submission" date="2020-08" db="EMBL/GenBank/DDBJ databases">
        <title>Genomic Encyclopedia of Type Strains, Phase IV (KMG-V): Genome sequencing to study the core and pangenomes of soil and plant-associated prokaryotes.</title>
        <authorList>
            <person name="Whitman W."/>
        </authorList>
    </citation>
    <scope>NUCLEOTIDE SEQUENCE [LARGE SCALE GENOMIC DNA]</scope>
    <source>
        <strain evidence="8 9">DSM 7078</strain>
    </source>
</reference>
<keyword evidence="3" id="KW-0963">Cytoplasm</keyword>
<dbReference type="GO" id="GO:0005737">
    <property type="term" value="C:cytoplasm"/>
    <property type="evidence" value="ECO:0007669"/>
    <property type="project" value="UniProtKB-SubCell"/>
</dbReference>
<name>A0A7J9S2A7_METMI</name>
<evidence type="ECO:0000256" key="6">
    <source>
        <dbReference type="ARBA" id="ARBA00023277"/>
    </source>
</evidence>
<dbReference type="GO" id="GO:0016757">
    <property type="term" value="F:glycosyltransferase activity"/>
    <property type="evidence" value="ECO:0007669"/>
    <property type="project" value="InterPro"/>
</dbReference>
<dbReference type="SUPFAM" id="SSF53756">
    <property type="entry name" value="UDP-Glycosyltransferase/glycogen phosphorylase"/>
    <property type="match status" value="1"/>
</dbReference>
<keyword evidence="5" id="KW-0378">Hydrolase</keyword>
<organism evidence="8 9">
    <name type="scientific">Methanococcus maripaludis</name>
    <name type="common">Methanococcus deltae</name>
    <dbReference type="NCBI Taxonomy" id="39152"/>
    <lineage>
        <taxon>Archaea</taxon>
        <taxon>Methanobacteriati</taxon>
        <taxon>Methanobacteriota</taxon>
        <taxon>Methanomada group</taxon>
        <taxon>Methanococci</taxon>
        <taxon>Methanococcales</taxon>
        <taxon>Methanococcaceae</taxon>
        <taxon>Methanococcus</taxon>
    </lineage>
</organism>
<dbReference type="AlphaFoldDB" id="A0A7J9S2A7"/>
<dbReference type="InterPro" id="IPR006543">
    <property type="entry name" value="Histidinol-phos"/>
</dbReference>
<dbReference type="InterPro" id="IPR023214">
    <property type="entry name" value="HAD_sf"/>
</dbReference>
<dbReference type="EMBL" id="JACHIQ010000001">
    <property type="protein sequence ID" value="MBB6066832.1"/>
    <property type="molecule type" value="Genomic_DNA"/>
</dbReference>
<evidence type="ECO:0000256" key="4">
    <source>
        <dbReference type="ARBA" id="ARBA00022723"/>
    </source>
</evidence>